<reference evidence="6 7" key="1">
    <citation type="submission" date="2024-06" db="EMBL/GenBank/DDBJ databases">
        <title>Genomic Encyclopedia of Type Strains, Phase IV (KMG-IV): sequencing the most valuable type-strain genomes for metagenomic binning, comparative biology and taxonomic classification.</title>
        <authorList>
            <person name="Goeker M."/>
        </authorList>
    </citation>
    <scope>NUCLEOTIDE SEQUENCE [LARGE SCALE GENOMIC DNA]</scope>
    <source>
        <strain evidence="6 7">DSM 23649</strain>
    </source>
</reference>
<feature type="domain" description="Integrase DNA-binding" evidence="4">
    <location>
        <begin position="17"/>
        <end position="88"/>
    </location>
</feature>
<dbReference type="InterPro" id="IPR050808">
    <property type="entry name" value="Phage_Integrase"/>
</dbReference>
<protein>
    <recommendedName>
        <fullName evidence="8">Phage integrase</fullName>
    </recommendedName>
</protein>
<evidence type="ECO:0000256" key="3">
    <source>
        <dbReference type="ARBA" id="ARBA00023125"/>
    </source>
</evidence>
<comment type="similarity">
    <text evidence="1">Belongs to the 'phage' integrase family.</text>
</comment>
<proteinExistence type="inferred from homology"/>
<dbReference type="Gene3D" id="1.10.150.130">
    <property type="match status" value="1"/>
</dbReference>
<dbReference type="InterPro" id="IPR011010">
    <property type="entry name" value="DNA_brk_join_enz"/>
</dbReference>
<comment type="caution">
    <text evidence="6">The sequence shown here is derived from an EMBL/GenBank/DDBJ whole genome shotgun (WGS) entry which is preliminary data.</text>
</comment>
<evidence type="ECO:0000259" key="4">
    <source>
        <dbReference type="Pfam" id="PF13356"/>
    </source>
</evidence>
<evidence type="ECO:0008006" key="8">
    <source>
        <dbReference type="Google" id="ProtNLM"/>
    </source>
</evidence>
<dbReference type="EMBL" id="JBEPLI010000006">
    <property type="protein sequence ID" value="MET3589741.1"/>
    <property type="molecule type" value="Genomic_DNA"/>
</dbReference>
<dbReference type="Proteomes" id="UP001549086">
    <property type="component" value="Unassembled WGS sequence"/>
</dbReference>
<dbReference type="InterPro" id="IPR038488">
    <property type="entry name" value="Integrase_DNA-bd_sf"/>
</dbReference>
<gene>
    <name evidence="6" type="ORF">ABID23_000827</name>
</gene>
<dbReference type="SUPFAM" id="SSF56349">
    <property type="entry name" value="DNA breaking-rejoining enzymes"/>
    <property type="match status" value="1"/>
</dbReference>
<evidence type="ECO:0000256" key="2">
    <source>
        <dbReference type="ARBA" id="ARBA00022908"/>
    </source>
</evidence>
<sequence>MVLMNRLNARAVATLGAGKYNDGAGLLLHKRKDGGAQWLYRYTIHGRRREMGLGALRDVSLKQARELATRWRAVLREGRDPIKERNKQKREAISNLHYLKDIAVDAFESRKAELKNDGKDGNWFTPLRLHILPKLGCLPVSEITQTEIRNVLAPIWHTKTGTVRTALMRFNLCLKYAATRGLDVDLRAKEKALSLRKTTL</sequence>
<name>A0ABV2HGR6_9HYPH</name>
<keyword evidence="3" id="KW-0238">DNA-binding</keyword>
<dbReference type="InterPro" id="IPR053876">
    <property type="entry name" value="Phage_int_M"/>
</dbReference>
<dbReference type="Pfam" id="PF13356">
    <property type="entry name" value="Arm-DNA-bind_3"/>
    <property type="match status" value="1"/>
</dbReference>
<dbReference type="PANTHER" id="PTHR30629:SF2">
    <property type="entry name" value="PROPHAGE INTEGRASE INTS-RELATED"/>
    <property type="match status" value="1"/>
</dbReference>
<keyword evidence="7" id="KW-1185">Reference proteome</keyword>
<evidence type="ECO:0000313" key="6">
    <source>
        <dbReference type="EMBL" id="MET3589741.1"/>
    </source>
</evidence>
<feature type="domain" description="Phage integrase central" evidence="5">
    <location>
        <begin position="100"/>
        <end position="182"/>
    </location>
</feature>
<keyword evidence="2" id="KW-0229">DNA integration</keyword>
<accession>A0ABV2HGR6</accession>
<dbReference type="Pfam" id="PF22022">
    <property type="entry name" value="Phage_int_M"/>
    <property type="match status" value="1"/>
</dbReference>
<dbReference type="Gene3D" id="3.30.160.390">
    <property type="entry name" value="Integrase, DNA-binding domain"/>
    <property type="match status" value="1"/>
</dbReference>
<dbReference type="PANTHER" id="PTHR30629">
    <property type="entry name" value="PROPHAGE INTEGRASE"/>
    <property type="match status" value="1"/>
</dbReference>
<organism evidence="6 7">
    <name type="scientific">Bartonella silvatica</name>
    <dbReference type="NCBI Taxonomy" id="357760"/>
    <lineage>
        <taxon>Bacteria</taxon>
        <taxon>Pseudomonadati</taxon>
        <taxon>Pseudomonadota</taxon>
        <taxon>Alphaproteobacteria</taxon>
        <taxon>Hyphomicrobiales</taxon>
        <taxon>Bartonellaceae</taxon>
        <taxon>Bartonella</taxon>
    </lineage>
</organism>
<evidence type="ECO:0000313" key="7">
    <source>
        <dbReference type="Proteomes" id="UP001549086"/>
    </source>
</evidence>
<evidence type="ECO:0000259" key="5">
    <source>
        <dbReference type="Pfam" id="PF22022"/>
    </source>
</evidence>
<dbReference type="InterPro" id="IPR010998">
    <property type="entry name" value="Integrase_recombinase_N"/>
</dbReference>
<evidence type="ECO:0000256" key="1">
    <source>
        <dbReference type="ARBA" id="ARBA00008857"/>
    </source>
</evidence>
<dbReference type="InterPro" id="IPR025166">
    <property type="entry name" value="Integrase_DNA_bind_dom"/>
</dbReference>